<dbReference type="PROSITE" id="PS50949">
    <property type="entry name" value="HTH_GNTR"/>
    <property type="match status" value="1"/>
</dbReference>
<dbReference type="SUPFAM" id="SSF46785">
    <property type="entry name" value="Winged helix' DNA-binding domain"/>
    <property type="match status" value="1"/>
</dbReference>
<organism evidence="7">
    <name type="scientific">Microbacterium sp. LWS13-1.2</name>
    <dbReference type="NCBI Taxonomy" id="3135264"/>
    <lineage>
        <taxon>Bacteria</taxon>
        <taxon>Bacillati</taxon>
        <taxon>Actinomycetota</taxon>
        <taxon>Actinomycetes</taxon>
        <taxon>Micrococcales</taxon>
        <taxon>Microbacteriaceae</taxon>
        <taxon>Microbacterium</taxon>
    </lineage>
</organism>
<accession>A0AAU6SC81</accession>
<dbReference type="InterPro" id="IPR015424">
    <property type="entry name" value="PyrdxlP-dep_Trfase"/>
</dbReference>
<dbReference type="AlphaFoldDB" id="A0AAU6SC81"/>
<evidence type="ECO:0000256" key="4">
    <source>
        <dbReference type="ARBA" id="ARBA00023125"/>
    </source>
</evidence>
<evidence type="ECO:0000256" key="2">
    <source>
        <dbReference type="ARBA" id="ARBA00022898"/>
    </source>
</evidence>
<keyword evidence="5" id="KW-0804">Transcription</keyword>
<dbReference type="PANTHER" id="PTHR46577:SF1">
    <property type="entry name" value="HTH-TYPE TRANSCRIPTIONAL REGULATORY PROTEIN GABR"/>
    <property type="match status" value="1"/>
</dbReference>
<keyword evidence="3" id="KW-0805">Transcription regulation</keyword>
<sequence length="488" mass="51652">MTTVHRANERLVDHRVALGGTVEASRLAGRLGRWAQGEGTLTVQLAQAIAALIEGGELRPGDRLPAERALAGAISVSRGTVVAAYALLSEDELVERRQGSGTRVAGHVGAALPVRERTARGEGLFSALPSGIDLLRAVPAMPPLALDIVRAHAPTLDPVTLAETDPAGLPILRARLAALLEEEGTPATAAQILVTHGAQQAISLVVDELVSPGDVVLTESVTWPGLADSVRRRGGRVHGVTIGPDGIDVDELEAAIVALRPVLVAVNPHHHNPTGTRLPTAGRQRIADLSAEYGVPVLEDRVLAHISFDGVVPPTLAALRPDAPIIVADSLSKWCWSGLRIGWLRADPVLVRRLRALRQLVDQSTSVPAQLLALDLVDEARALRRSVGETHAVASAQLLAAMAEHLPDWQVTPPRGGLAVWARLPVGSATALSRVASMRGVAVAGGTEFTASITYDDHIRVPYTAPEALLQEGVRRLGEAWQEYRAQL</sequence>
<dbReference type="InterPro" id="IPR004839">
    <property type="entry name" value="Aminotransferase_I/II_large"/>
</dbReference>
<gene>
    <name evidence="7" type="ORF">MRBLWS13_002185</name>
</gene>
<dbReference type="CDD" id="cd00609">
    <property type="entry name" value="AAT_like"/>
    <property type="match status" value="1"/>
</dbReference>
<dbReference type="CDD" id="cd07377">
    <property type="entry name" value="WHTH_GntR"/>
    <property type="match status" value="1"/>
</dbReference>
<dbReference type="GO" id="GO:0008483">
    <property type="term" value="F:transaminase activity"/>
    <property type="evidence" value="ECO:0007669"/>
    <property type="project" value="UniProtKB-KW"/>
</dbReference>
<dbReference type="GO" id="GO:0030170">
    <property type="term" value="F:pyridoxal phosphate binding"/>
    <property type="evidence" value="ECO:0007669"/>
    <property type="project" value="InterPro"/>
</dbReference>
<proteinExistence type="inferred from homology"/>
<dbReference type="RefSeq" id="WP_349425407.1">
    <property type="nucleotide sequence ID" value="NZ_CP151632.1"/>
</dbReference>
<evidence type="ECO:0000259" key="6">
    <source>
        <dbReference type="PROSITE" id="PS50949"/>
    </source>
</evidence>
<keyword evidence="7" id="KW-0032">Aminotransferase</keyword>
<comment type="similarity">
    <text evidence="1">In the C-terminal section; belongs to the class-I pyridoxal-phosphate-dependent aminotransferase family.</text>
</comment>
<dbReference type="InterPro" id="IPR015422">
    <property type="entry name" value="PyrdxlP-dep_Trfase_small"/>
</dbReference>
<dbReference type="InterPro" id="IPR036390">
    <property type="entry name" value="WH_DNA-bd_sf"/>
</dbReference>
<dbReference type="Gene3D" id="3.90.1150.10">
    <property type="entry name" value="Aspartate Aminotransferase, domain 1"/>
    <property type="match status" value="1"/>
</dbReference>
<dbReference type="PANTHER" id="PTHR46577">
    <property type="entry name" value="HTH-TYPE TRANSCRIPTIONAL REGULATORY PROTEIN GABR"/>
    <property type="match status" value="1"/>
</dbReference>
<dbReference type="Gene3D" id="3.40.640.10">
    <property type="entry name" value="Type I PLP-dependent aspartate aminotransferase-like (Major domain)"/>
    <property type="match status" value="1"/>
</dbReference>
<dbReference type="InterPro" id="IPR051446">
    <property type="entry name" value="HTH_trans_reg/aminotransferase"/>
</dbReference>
<evidence type="ECO:0000313" key="7">
    <source>
        <dbReference type="EMBL" id="WZO34524.1"/>
    </source>
</evidence>
<dbReference type="SUPFAM" id="SSF53383">
    <property type="entry name" value="PLP-dependent transferases"/>
    <property type="match status" value="1"/>
</dbReference>
<keyword evidence="7" id="KW-0808">Transferase</keyword>
<reference evidence="7" key="1">
    <citation type="submission" date="2024-04" db="EMBL/GenBank/DDBJ databases">
        <authorList>
            <person name="Roder T."/>
            <person name="Oberhansli S."/>
            <person name="Kreuzer M."/>
        </authorList>
    </citation>
    <scope>NUCLEOTIDE SEQUENCE</scope>
    <source>
        <strain evidence="7">LWS13-1.2</strain>
    </source>
</reference>
<evidence type="ECO:0000256" key="5">
    <source>
        <dbReference type="ARBA" id="ARBA00023163"/>
    </source>
</evidence>
<dbReference type="GO" id="GO:0003677">
    <property type="term" value="F:DNA binding"/>
    <property type="evidence" value="ECO:0007669"/>
    <property type="project" value="UniProtKB-KW"/>
</dbReference>
<feature type="domain" description="HTH gntR-type" evidence="6">
    <location>
        <begin position="39"/>
        <end position="107"/>
    </location>
</feature>
<evidence type="ECO:0000256" key="1">
    <source>
        <dbReference type="ARBA" id="ARBA00005384"/>
    </source>
</evidence>
<dbReference type="GO" id="GO:0003700">
    <property type="term" value="F:DNA-binding transcription factor activity"/>
    <property type="evidence" value="ECO:0007669"/>
    <property type="project" value="InterPro"/>
</dbReference>
<evidence type="ECO:0000256" key="3">
    <source>
        <dbReference type="ARBA" id="ARBA00023015"/>
    </source>
</evidence>
<dbReference type="Pfam" id="PF00155">
    <property type="entry name" value="Aminotran_1_2"/>
    <property type="match status" value="1"/>
</dbReference>
<dbReference type="InterPro" id="IPR015421">
    <property type="entry name" value="PyrdxlP-dep_Trfase_major"/>
</dbReference>
<dbReference type="InterPro" id="IPR036388">
    <property type="entry name" value="WH-like_DNA-bd_sf"/>
</dbReference>
<keyword evidence="4" id="KW-0238">DNA-binding</keyword>
<name>A0AAU6SC81_9MICO</name>
<keyword evidence="2" id="KW-0663">Pyridoxal phosphate</keyword>
<dbReference type="InterPro" id="IPR000524">
    <property type="entry name" value="Tscrpt_reg_HTH_GntR"/>
</dbReference>
<dbReference type="Gene3D" id="1.10.10.10">
    <property type="entry name" value="Winged helix-like DNA-binding domain superfamily/Winged helix DNA-binding domain"/>
    <property type="match status" value="1"/>
</dbReference>
<dbReference type="SMART" id="SM00345">
    <property type="entry name" value="HTH_GNTR"/>
    <property type="match status" value="1"/>
</dbReference>
<protein>
    <submittedName>
        <fullName evidence="7">PLP-dependent aminotransferase family protein</fullName>
    </submittedName>
</protein>
<dbReference type="EMBL" id="CP151632">
    <property type="protein sequence ID" value="WZO34524.1"/>
    <property type="molecule type" value="Genomic_DNA"/>
</dbReference>
<dbReference type="Pfam" id="PF00392">
    <property type="entry name" value="GntR"/>
    <property type="match status" value="1"/>
</dbReference>